<dbReference type="SMART" id="SM00644">
    <property type="entry name" value="Ami_2"/>
    <property type="match status" value="1"/>
</dbReference>
<comment type="caution">
    <text evidence="8">The sequence shown here is derived from an EMBL/GenBank/DDBJ whole genome shotgun (WGS) entry which is preliminary data.</text>
</comment>
<comment type="similarity">
    <text evidence="2">Belongs to the N-acetylmuramoyl-L-alanine amidase 2 family.</text>
</comment>
<dbReference type="EC" id="3.5.1.28" evidence="3"/>
<evidence type="ECO:0000313" key="8">
    <source>
        <dbReference type="EMBL" id="MFD0854605.1"/>
    </source>
</evidence>
<evidence type="ECO:0000259" key="6">
    <source>
        <dbReference type="SMART" id="SM00644"/>
    </source>
</evidence>
<dbReference type="PANTHER" id="PTHR30417:SF1">
    <property type="entry name" value="N-ACETYLMURAMOYL-L-ALANINE AMIDASE AMID"/>
    <property type="match status" value="1"/>
</dbReference>
<dbReference type="InterPro" id="IPR036366">
    <property type="entry name" value="PGBDSf"/>
</dbReference>
<dbReference type="Gene3D" id="1.10.101.10">
    <property type="entry name" value="PGBD-like superfamily/PGBD"/>
    <property type="match status" value="1"/>
</dbReference>
<organism evidence="8 9">
    <name type="scientific">Actinomadura adrarensis</name>
    <dbReference type="NCBI Taxonomy" id="1819600"/>
    <lineage>
        <taxon>Bacteria</taxon>
        <taxon>Bacillati</taxon>
        <taxon>Actinomycetota</taxon>
        <taxon>Actinomycetes</taxon>
        <taxon>Streptosporangiales</taxon>
        <taxon>Thermomonosporaceae</taxon>
        <taxon>Actinomadura</taxon>
    </lineage>
</organism>
<dbReference type="CDD" id="cd06583">
    <property type="entry name" value="PGRP"/>
    <property type="match status" value="1"/>
</dbReference>
<dbReference type="Pfam" id="PF01510">
    <property type="entry name" value="Amidase_2"/>
    <property type="match status" value="1"/>
</dbReference>
<evidence type="ECO:0000256" key="5">
    <source>
        <dbReference type="ARBA" id="ARBA00023316"/>
    </source>
</evidence>
<evidence type="ECO:0000256" key="4">
    <source>
        <dbReference type="ARBA" id="ARBA00022801"/>
    </source>
</evidence>
<dbReference type="Gene3D" id="3.40.80.10">
    <property type="entry name" value="Peptidoglycan recognition protein-like"/>
    <property type="match status" value="1"/>
</dbReference>
<reference evidence="9" key="1">
    <citation type="journal article" date="2019" name="Int. J. Syst. Evol. Microbiol.">
        <title>The Global Catalogue of Microorganisms (GCM) 10K type strain sequencing project: providing services to taxonomists for standard genome sequencing and annotation.</title>
        <authorList>
            <consortium name="The Broad Institute Genomics Platform"/>
            <consortium name="The Broad Institute Genome Sequencing Center for Infectious Disease"/>
            <person name="Wu L."/>
            <person name="Ma J."/>
        </authorList>
    </citation>
    <scope>NUCLEOTIDE SEQUENCE [LARGE SCALE GENOMIC DNA]</scope>
    <source>
        <strain evidence="9">JCM 31696</strain>
    </source>
</reference>
<sequence length="245" mass="26393">VTEVAGWKNRGREAQASVDGIVCHHTATPGTSGDYPSLVVVRDGYSGLPGPLSHFGIGRSGRIYVIAAGRCNHNAPSTSSYHTNSRSIGIEAENNGRSPWPAVQLDAYRRLCAELCKEFGLPASRVKAHREVNSSKPDPHSINMATFRADVARLMSAGGSSASGWMEEIVKDLPMLSQGAKADNEHVQTLRALLLARSHPEIGKVEGPFDAKVETAVRAVQRWGKVDDDGIVGPKTWPVLLRVHT</sequence>
<dbReference type="EMBL" id="JBHTIR010003057">
    <property type="protein sequence ID" value="MFD0854605.1"/>
    <property type="molecule type" value="Genomic_DNA"/>
</dbReference>
<dbReference type="InterPro" id="IPR002502">
    <property type="entry name" value="Amidase_domain"/>
</dbReference>
<feature type="non-terminal residue" evidence="8">
    <location>
        <position position="1"/>
    </location>
</feature>
<dbReference type="SUPFAM" id="SSF47090">
    <property type="entry name" value="PGBD-like"/>
    <property type="match status" value="1"/>
</dbReference>
<feature type="domain" description="Peptidoglycan recognition protein family" evidence="7">
    <location>
        <begin position="1"/>
        <end position="133"/>
    </location>
</feature>
<comment type="catalytic activity">
    <reaction evidence="1">
        <text>Hydrolyzes the link between N-acetylmuramoyl residues and L-amino acid residues in certain cell-wall glycopeptides.</text>
        <dbReference type="EC" id="3.5.1.28"/>
    </reaction>
</comment>
<dbReference type="SUPFAM" id="SSF55846">
    <property type="entry name" value="N-acetylmuramoyl-L-alanine amidase-like"/>
    <property type="match status" value="1"/>
</dbReference>
<evidence type="ECO:0000256" key="2">
    <source>
        <dbReference type="ARBA" id="ARBA00007553"/>
    </source>
</evidence>
<evidence type="ECO:0000313" key="9">
    <source>
        <dbReference type="Proteomes" id="UP001597083"/>
    </source>
</evidence>
<dbReference type="InterPro" id="IPR036365">
    <property type="entry name" value="PGBD-like_sf"/>
</dbReference>
<dbReference type="InterPro" id="IPR006619">
    <property type="entry name" value="PGRP_domain_met/bac"/>
</dbReference>
<accession>A0ABW3CJZ1</accession>
<proteinExistence type="inferred from homology"/>
<evidence type="ECO:0000259" key="7">
    <source>
        <dbReference type="SMART" id="SM00701"/>
    </source>
</evidence>
<evidence type="ECO:0000256" key="3">
    <source>
        <dbReference type="ARBA" id="ARBA00011901"/>
    </source>
</evidence>
<gene>
    <name evidence="8" type="ORF">ACFQ07_20375</name>
</gene>
<dbReference type="PANTHER" id="PTHR30417">
    <property type="entry name" value="N-ACETYLMURAMOYL-L-ALANINE AMIDASE AMID"/>
    <property type="match status" value="1"/>
</dbReference>
<feature type="domain" description="N-acetylmuramoyl-L-alanine amidase" evidence="6">
    <location>
        <begin position="7"/>
        <end position="140"/>
    </location>
</feature>
<dbReference type="InterPro" id="IPR036505">
    <property type="entry name" value="Amidase/PGRP_sf"/>
</dbReference>
<protein>
    <recommendedName>
        <fullName evidence="3">N-acetylmuramoyl-L-alanine amidase</fullName>
        <ecNumber evidence="3">3.5.1.28</ecNumber>
    </recommendedName>
</protein>
<evidence type="ECO:0000256" key="1">
    <source>
        <dbReference type="ARBA" id="ARBA00001561"/>
    </source>
</evidence>
<name>A0ABW3CJZ1_9ACTN</name>
<dbReference type="Proteomes" id="UP001597083">
    <property type="component" value="Unassembled WGS sequence"/>
</dbReference>
<dbReference type="InterPro" id="IPR002477">
    <property type="entry name" value="Peptidoglycan-bd-like"/>
</dbReference>
<keyword evidence="4" id="KW-0378">Hydrolase</keyword>
<dbReference type="InterPro" id="IPR051206">
    <property type="entry name" value="NAMLAA_amidase_2"/>
</dbReference>
<dbReference type="SMART" id="SM00701">
    <property type="entry name" value="PGRP"/>
    <property type="match status" value="1"/>
</dbReference>
<keyword evidence="9" id="KW-1185">Reference proteome</keyword>
<dbReference type="Pfam" id="PF01471">
    <property type="entry name" value="PG_binding_1"/>
    <property type="match status" value="1"/>
</dbReference>
<keyword evidence="5" id="KW-0961">Cell wall biogenesis/degradation</keyword>